<dbReference type="PRINTS" id="PR01573">
    <property type="entry name" value="SUPERTUBBY"/>
</dbReference>
<evidence type="ECO:0000313" key="5">
    <source>
        <dbReference type="WBParaSite" id="maker-uti_cns_0017779-snap-gene-0.2-mRNA-1"/>
    </source>
</evidence>
<sequence>MRNFFNASSNSCLGSWSRPSSSIRRQCENRPVRVATARRRTNDLACFCTCSSCTTRSNSSESVGTCRSSTSETLSLSTAQARVDFGSPGWSSVAIKGAVQSKEESRELPDGVLVAAGSDYSNCESNSIAQQLLSSRIGCSNFRMMQMTDAASRHAGHVLQGLRNSSAASMQGSRPGSATAGKENERSPLLLPILGLNSGERASHFAYDGPQAFQNPDGPSPTHQLEAVAAKMSSLELSTSPMQLPAQTASSTSQHLAVLTATLTVRSIECSAAQMLAVRMELRESSVRQRRMPVSESGNLAKMAHMRRCKLKTSTLATASAFSPDRHPGSGRLRPSTAGRDAAGSLKCRISRHSRGMDGSRYPTYYLHLERDDGKRSFLLAARKRKRSSTSNYLISCDPTDLSRRGDGYVGKLRANFLGTAFTVFDSGLSPKKLTGGQVAGGWRELAGITYETNVLGFRGPRKMTVVLPAMLEAEEGDCVRVDIRSNSEEEGLVERLKRREMSHLMELHNRT</sequence>
<keyword evidence="4" id="KW-1185">Reference proteome</keyword>
<dbReference type="WBParaSite" id="maker-uti_cns_0017779-snap-gene-0.2-mRNA-1">
    <property type="protein sequence ID" value="maker-uti_cns_0017779-snap-gene-0.2-mRNA-1"/>
    <property type="gene ID" value="maker-uti_cns_0017779-snap-gene-0.2"/>
</dbReference>
<feature type="region of interest" description="Disordered" evidence="2">
    <location>
        <begin position="320"/>
        <end position="345"/>
    </location>
</feature>
<dbReference type="AlphaFoldDB" id="A0A1I8IW87"/>
<organism evidence="4 5">
    <name type="scientific">Macrostomum lignano</name>
    <dbReference type="NCBI Taxonomy" id="282301"/>
    <lineage>
        <taxon>Eukaryota</taxon>
        <taxon>Metazoa</taxon>
        <taxon>Spiralia</taxon>
        <taxon>Lophotrochozoa</taxon>
        <taxon>Platyhelminthes</taxon>
        <taxon>Rhabditophora</taxon>
        <taxon>Macrostomorpha</taxon>
        <taxon>Macrostomida</taxon>
        <taxon>Macrostomidae</taxon>
        <taxon>Macrostomum</taxon>
    </lineage>
</organism>
<feature type="domain" description="Tubby C-terminal" evidence="3">
    <location>
        <begin position="344"/>
        <end position="511"/>
    </location>
</feature>
<evidence type="ECO:0000256" key="2">
    <source>
        <dbReference type="SAM" id="MobiDB-lite"/>
    </source>
</evidence>
<reference evidence="5" key="1">
    <citation type="submission" date="2016-11" db="UniProtKB">
        <authorList>
            <consortium name="WormBaseParasite"/>
        </authorList>
    </citation>
    <scope>IDENTIFICATION</scope>
</reference>
<dbReference type="PANTHER" id="PTHR16517:SF7">
    <property type="entry name" value="PROTEIN KING TUBBY"/>
    <property type="match status" value="1"/>
</dbReference>
<evidence type="ECO:0000259" key="3">
    <source>
        <dbReference type="Pfam" id="PF01167"/>
    </source>
</evidence>
<dbReference type="Proteomes" id="UP000095280">
    <property type="component" value="Unplaced"/>
</dbReference>
<dbReference type="InterPro" id="IPR000007">
    <property type="entry name" value="Tubby_C"/>
</dbReference>
<comment type="similarity">
    <text evidence="1">Belongs to the TUB family.</text>
</comment>
<dbReference type="SUPFAM" id="SSF54518">
    <property type="entry name" value="Tubby C-terminal domain-like"/>
    <property type="match status" value="1"/>
</dbReference>
<dbReference type="Gene3D" id="3.20.90.10">
    <property type="entry name" value="Tubby Protein, Chain A"/>
    <property type="match status" value="1"/>
</dbReference>
<proteinExistence type="inferred from homology"/>
<evidence type="ECO:0000313" key="4">
    <source>
        <dbReference type="Proteomes" id="UP000095280"/>
    </source>
</evidence>
<dbReference type="GO" id="GO:0005929">
    <property type="term" value="C:cilium"/>
    <property type="evidence" value="ECO:0007669"/>
    <property type="project" value="TreeGrafter"/>
</dbReference>
<dbReference type="Pfam" id="PF01167">
    <property type="entry name" value="Tub"/>
    <property type="match status" value="1"/>
</dbReference>
<dbReference type="GO" id="GO:0061512">
    <property type="term" value="P:protein localization to cilium"/>
    <property type="evidence" value="ECO:0007669"/>
    <property type="project" value="TreeGrafter"/>
</dbReference>
<feature type="region of interest" description="Disordered" evidence="2">
    <location>
        <begin position="164"/>
        <end position="186"/>
    </location>
</feature>
<dbReference type="PANTHER" id="PTHR16517">
    <property type="entry name" value="TUBBY-RELATED"/>
    <property type="match status" value="1"/>
</dbReference>
<name>A0A1I8IW87_9PLAT</name>
<dbReference type="InterPro" id="IPR025659">
    <property type="entry name" value="Tubby-like_C"/>
</dbReference>
<feature type="compositionally biased region" description="Polar residues" evidence="2">
    <location>
        <begin position="164"/>
        <end position="176"/>
    </location>
</feature>
<protein>
    <submittedName>
        <fullName evidence="5">Tub domain-containing protein</fullName>
    </submittedName>
</protein>
<accession>A0A1I8IW87</accession>
<evidence type="ECO:0000256" key="1">
    <source>
        <dbReference type="ARBA" id="ARBA00007129"/>
    </source>
</evidence>